<proteinExistence type="predicted"/>
<evidence type="ECO:0000313" key="1">
    <source>
        <dbReference type="EMBL" id="MFD0784531.1"/>
    </source>
</evidence>
<organism evidence="1 2">
    <name type="scientific">Micromonospora azadirachtae</name>
    <dbReference type="NCBI Taxonomy" id="1970735"/>
    <lineage>
        <taxon>Bacteria</taxon>
        <taxon>Bacillati</taxon>
        <taxon>Actinomycetota</taxon>
        <taxon>Actinomycetes</taxon>
        <taxon>Micromonosporales</taxon>
        <taxon>Micromonosporaceae</taxon>
        <taxon>Micromonospora</taxon>
    </lineage>
</organism>
<gene>
    <name evidence="1" type="ORF">ACFQZ8_11475</name>
</gene>
<dbReference type="Gene3D" id="3.40.50.2000">
    <property type="entry name" value="Glycogen Phosphorylase B"/>
    <property type="match status" value="1"/>
</dbReference>
<dbReference type="EMBL" id="JBHTHM010000446">
    <property type="protein sequence ID" value="MFD0784531.1"/>
    <property type="molecule type" value="Genomic_DNA"/>
</dbReference>
<dbReference type="Proteomes" id="UP001597053">
    <property type="component" value="Unassembled WGS sequence"/>
</dbReference>
<dbReference type="SUPFAM" id="SSF53756">
    <property type="entry name" value="UDP-Glycosyltransferase/glycogen phosphorylase"/>
    <property type="match status" value="1"/>
</dbReference>
<comment type="caution">
    <text evidence="1">The sequence shown here is derived from an EMBL/GenBank/DDBJ whole genome shotgun (WGS) entry which is preliminary data.</text>
</comment>
<evidence type="ECO:0000313" key="2">
    <source>
        <dbReference type="Proteomes" id="UP001597053"/>
    </source>
</evidence>
<accession>A0ABW3A269</accession>
<feature type="non-terminal residue" evidence="1">
    <location>
        <position position="64"/>
    </location>
</feature>
<sequence length="64" mass="7042">MTDSAPAAGQLRVDLLTREYPPEVYGGAGVHVEYLARELRRLADVRVHCFGLPRTEPGVTAYAE</sequence>
<protein>
    <submittedName>
        <fullName evidence="1">Glycogen synthase</fullName>
    </submittedName>
</protein>
<reference evidence="2" key="1">
    <citation type="journal article" date="2019" name="Int. J. Syst. Evol. Microbiol.">
        <title>The Global Catalogue of Microorganisms (GCM) 10K type strain sequencing project: providing services to taxonomists for standard genome sequencing and annotation.</title>
        <authorList>
            <consortium name="The Broad Institute Genomics Platform"/>
            <consortium name="The Broad Institute Genome Sequencing Center for Infectious Disease"/>
            <person name="Wu L."/>
            <person name="Ma J."/>
        </authorList>
    </citation>
    <scope>NUCLEOTIDE SEQUENCE [LARGE SCALE GENOMIC DNA]</scope>
    <source>
        <strain evidence="2">JCM 32148</strain>
    </source>
</reference>
<keyword evidence="2" id="KW-1185">Reference proteome</keyword>
<name>A0ABW3A269_9ACTN</name>